<proteinExistence type="predicted"/>
<name>A0ABD5ULZ0_9EURY</name>
<accession>A0ABD5ULZ0</accession>
<organism evidence="2 3">
    <name type="scientific">Halorubrum trueperi</name>
    <dbReference type="NCBI Taxonomy" id="2004704"/>
    <lineage>
        <taxon>Archaea</taxon>
        <taxon>Methanobacteriati</taxon>
        <taxon>Methanobacteriota</taxon>
        <taxon>Stenosarchaea group</taxon>
        <taxon>Halobacteria</taxon>
        <taxon>Halobacteriales</taxon>
        <taxon>Haloferacaceae</taxon>
        <taxon>Halorubrum</taxon>
    </lineage>
</organism>
<evidence type="ECO:0000313" key="3">
    <source>
        <dbReference type="Proteomes" id="UP001596333"/>
    </source>
</evidence>
<dbReference type="Proteomes" id="UP001596333">
    <property type="component" value="Unassembled WGS sequence"/>
</dbReference>
<comment type="caution">
    <text evidence="2">The sequence shown here is derived from an EMBL/GenBank/DDBJ whole genome shotgun (WGS) entry which is preliminary data.</text>
</comment>
<feature type="region of interest" description="Disordered" evidence="1">
    <location>
        <begin position="1"/>
        <end position="46"/>
    </location>
</feature>
<sequence length="46" mass="4989">MNAIRTGRRPAATLVPMSGTGDGPRPDQTTFTRRAIDRSDDDTIAE</sequence>
<dbReference type="AlphaFoldDB" id="A0ABD5ULZ0"/>
<gene>
    <name evidence="2" type="ORF">ACFQEY_15745</name>
</gene>
<evidence type="ECO:0000256" key="1">
    <source>
        <dbReference type="SAM" id="MobiDB-lite"/>
    </source>
</evidence>
<evidence type="ECO:0000313" key="2">
    <source>
        <dbReference type="EMBL" id="MFC6890447.1"/>
    </source>
</evidence>
<dbReference type="RefSeq" id="WP_379770396.1">
    <property type="nucleotide sequence ID" value="NZ_JBHSXI010000023.1"/>
</dbReference>
<reference evidence="2 3" key="1">
    <citation type="journal article" date="2019" name="Int. J. Syst. Evol. Microbiol.">
        <title>The Global Catalogue of Microorganisms (GCM) 10K type strain sequencing project: providing services to taxonomists for standard genome sequencing and annotation.</title>
        <authorList>
            <consortium name="The Broad Institute Genomics Platform"/>
            <consortium name="The Broad Institute Genome Sequencing Center for Infectious Disease"/>
            <person name="Wu L."/>
            <person name="Ma J."/>
        </authorList>
    </citation>
    <scope>NUCLEOTIDE SEQUENCE [LARGE SCALE GENOMIC DNA]</scope>
    <source>
        <strain evidence="2 3">Y73</strain>
    </source>
</reference>
<dbReference type="EMBL" id="JBHSXI010000023">
    <property type="protein sequence ID" value="MFC6890447.1"/>
    <property type="molecule type" value="Genomic_DNA"/>
</dbReference>
<protein>
    <submittedName>
        <fullName evidence="2">Uncharacterized protein</fullName>
    </submittedName>
</protein>
<keyword evidence="3" id="KW-1185">Reference proteome</keyword>